<reference evidence="1 2" key="1">
    <citation type="submission" date="2015-01" db="EMBL/GenBank/DDBJ databases">
        <title>Genome Assembly of Bacillus badius MTCC 1458.</title>
        <authorList>
            <person name="Verma A."/>
            <person name="Khatri I."/>
            <person name="Mual P."/>
            <person name="Subramanian S."/>
            <person name="Krishnamurthi S."/>
        </authorList>
    </citation>
    <scope>NUCLEOTIDE SEQUENCE [LARGE SCALE GENOMIC DNA]</scope>
    <source>
        <strain evidence="1 2">MTCC 1458</strain>
    </source>
</reference>
<sequence length="39" mass="4659">MNHSLALEECLLLTHHKNHIMILSIDRFFCFPGRDFDDE</sequence>
<accession>A0ABR5AVM1</accession>
<organism evidence="1 2">
    <name type="scientific">Bacillus badius</name>
    <dbReference type="NCBI Taxonomy" id="1455"/>
    <lineage>
        <taxon>Bacteria</taxon>
        <taxon>Bacillati</taxon>
        <taxon>Bacillota</taxon>
        <taxon>Bacilli</taxon>
        <taxon>Bacillales</taxon>
        <taxon>Bacillaceae</taxon>
        <taxon>Pseudobacillus</taxon>
    </lineage>
</organism>
<protein>
    <submittedName>
        <fullName evidence="1">Uncharacterized protein</fullName>
    </submittedName>
</protein>
<evidence type="ECO:0000313" key="2">
    <source>
        <dbReference type="Proteomes" id="UP000031982"/>
    </source>
</evidence>
<dbReference type="Proteomes" id="UP000031982">
    <property type="component" value="Unassembled WGS sequence"/>
</dbReference>
<comment type="caution">
    <text evidence="1">The sequence shown here is derived from an EMBL/GenBank/DDBJ whole genome shotgun (WGS) entry which is preliminary data.</text>
</comment>
<gene>
    <name evidence="1" type="ORF">SD77_3923</name>
</gene>
<keyword evidence="2" id="KW-1185">Reference proteome</keyword>
<dbReference type="EMBL" id="JXLP01000006">
    <property type="protein sequence ID" value="KIL78812.1"/>
    <property type="molecule type" value="Genomic_DNA"/>
</dbReference>
<name>A0ABR5AVM1_BACBA</name>
<proteinExistence type="predicted"/>
<evidence type="ECO:0000313" key="1">
    <source>
        <dbReference type="EMBL" id="KIL78812.1"/>
    </source>
</evidence>